<sequence length="151" mass="15745">MAARHLHPETSSPATLPSVSGQPRALAALRRATLLVGGYLGLSVLTLAAVVALRDDAAVVNDAVWVRTVIVVASAVVMFVSARRAARGSRPAYRRVRILSGVMLVAIAVIIAIPGSFPLWLKVEQGVCGIALLGVALIVNGRQVRSSFAAT</sequence>
<protein>
    <recommendedName>
        <fullName evidence="5">Integral membrane protein</fullName>
    </recommendedName>
</protein>
<feature type="transmembrane region" description="Helical" evidence="2">
    <location>
        <begin position="65"/>
        <end position="86"/>
    </location>
</feature>
<evidence type="ECO:0008006" key="5">
    <source>
        <dbReference type="Google" id="ProtNLM"/>
    </source>
</evidence>
<feature type="compositionally biased region" description="Polar residues" evidence="1">
    <location>
        <begin position="9"/>
        <end position="20"/>
    </location>
</feature>
<organism evidence="3 4">
    <name type="scientific">Streptomyces nigrescens</name>
    <dbReference type="NCBI Taxonomy" id="1920"/>
    <lineage>
        <taxon>Bacteria</taxon>
        <taxon>Bacillati</taxon>
        <taxon>Actinomycetota</taxon>
        <taxon>Actinomycetes</taxon>
        <taxon>Kitasatosporales</taxon>
        <taxon>Streptomycetaceae</taxon>
        <taxon>Streptomyces</taxon>
    </lineage>
</organism>
<feature type="transmembrane region" description="Helical" evidence="2">
    <location>
        <begin position="32"/>
        <end position="53"/>
    </location>
</feature>
<reference evidence="3" key="1">
    <citation type="submission" date="2022-06" db="EMBL/GenBank/DDBJ databases">
        <title>Complete genome sequence of Streptomyces nigrescens HEK616.</title>
        <authorList>
            <person name="Asamizu S."/>
            <person name="Onaka H."/>
        </authorList>
    </citation>
    <scope>NUCLEOTIDE SEQUENCE</scope>
    <source>
        <strain evidence="3">HEK616</strain>
    </source>
</reference>
<evidence type="ECO:0000256" key="2">
    <source>
        <dbReference type="SAM" id="Phobius"/>
    </source>
</evidence>
<proteinExistence type="predicted"/>
<evidence type="ECO:0000313" key="4">
    <source>
        <dbReference type="Proteomes" id="UP001059597"/>
    </source>
</evidence>
<dbReference type="Proteomes" id="UP001059597">
    <property type="component" value="Chromosome"/>
</dbReference>
<gene>
    <name evidence="3" type="ORF">HEK616_68740</name>
</gene>
<keyword evidence="2" id="KW-0812">Transmembrane</keyword>
<evidence type="ECO:0000313" key="3">
    <source>
        <dbReference type="EMBL" id="BDM73387.1"/>
    </source>
</evidence>
<dbReference type="EMBL" id="AP026073">
    <property type="protein sequence ID" value="BDM73387.1"/>
    <property type="molecule type" value="Genomic_DNA"/>
</dbReference>
<evidence type="ECO:0000256" key="1">
    <source>
        <dbReference type="SAM" id="MobiDB-lite"/>
    </source>
</evidence>
<feature type="region of interest" description="Disordered" evidence="1">
    <location>
        <begin position="1"/>
        <end position="20"/>
    </location>
</feature>
<accession>A0ABM8A432</accession>
<name>A0ABM8A432_STRNI</name>
<keyword evidence="4" id="KW-1185">Reference proteome</keyword>
<keyword evidence="2" id="KW-0472">Membrane</keyword>
<keyword evidence="2" id="KW-1133">Transmembrane helix</keyword>
<feature type="transmembrane region" description="Helical" evidence="2">
    <location>
        <begin position="98"/>
        <end position="117"/>
    </location>
</feature>